<evidence type="ECO:0000259" key="2">
    <source>
        <dbReference type="PROSITE" id="PS50093"/>
    </source>
</evidence>
<feature type="non-terminal residue" evidence="3">
    <location>
        <position position="1"/>
    </location>
</feature>
<protein>
    <recommendedName>
        <fullName evidence="2">PKD domain-containing protein</fullName>
    </recommendedName>
</protein>
<evidence type="ECO:0000313" key="3">
    <source>
        <dbReference type="EMBL" id="SUZ99297.1"/>
    </source>
</evidence>
<dbReference type="EMBL" id="UINC01002689">
    <property type="protein sequence ID" value="SUZ99297.1"/>
    <property type="molecule type" value="Genomic_DNA"/>
</dbReference>
<dbReference type="InterPro" id="IPR000859">
    <property type="entry name" value="CUB_dom"/>
</dbReference>
<dbReference type="InterPro" id="IPR013783">
    <property type="entry name" value="Ig-like_fold"/>
</dbReference>
<dbReference type="InterPro" id="IPR000601">
    <property type="entry name" value="PKD_dom"/>
</dbReference>
<dbReference type="CDD" id="cd00041">
    <property type="entry name" value="CUB"/>
    <property type="match status" value="1"/>
</dbReference>
<evidence type="ECO:0000256" key="1">
    <source>
        <dbReference type="ARBA" id="ARBA00023157"/>
    </source>
</evidence>
<organism evidence="3">
    <name type="scientific">marine metagenome</name>
    <dbReference type="NCBI Taxonomy" id="408172"/>
    <lineage>
        <taxon>unclassified sequences</taxon>
        <taxon>metagenomes</taxon>
        <taxon>ecological metagenomes</taxon>
    </lineage>
</organism>
<keyword evidence="1" id="KW-1015">Disulfide bond</keyword>
<dbReference type="PROSITE" id="PS50093">
    <property type="entry name" value="PKD"/>
    <property type="match status" value="1"/>
</dbReference>
<dbReference type="Pfam" id="PF18911">
    <property type="entry name" value="PKD_4"/>
    <property type="match status" value="1"/>
</dbReference>
<name>A0A381SAM9_9ZZZZ</name>
<gene>
    <name evidence="3" type="ORF">METZ01_LOCUS52151</name>
</gene>
<feature type="domain" description="PKD" evidence="2">
    <location>
        <begin position="163"/>
        <end position="205"/>
    </location>
</feature>
<feature type="non-terminal residue" evidence="3">
    <location>
        <position position="716"/>
    </location>
</feature>
<dbReference type="InterPro" id="IPR035986">
    <property type="entry name" value="PKD_dom_sf"/>
</dbReference>
<proteinExistence type="predicted"/>
<dbReference type="SUPFAM" id="SSF49854">
    <property type="entry name" value="Spermadhesin, CUB domain"/>
    <property type="match status" value="1"/>
</dbReference>
<dbReference type="Gene3D" id="2.60.120.290">
    <property type="entry name" value="Spermadhesin, CUB domain"/>
    <property type="match status" value="1"/>
</dbReference>
<dbReference type="Pfam" id="PF00431">
    <property type="entry name" value="CUB"/>
    <property type="match status" value="1"/>
</dbReference>
<dbReference type="Gene3D" id="2.60.40.10">
    <property type="entry name" value="Immunoglobulins"/>
    <property type="match status" value="1"/>
</dbReference>
<dbReference type="InterPro" id="IPR035914">
    <property type="entry name" value="Sperma_CUB_dom_sf"/>
</dbReference>
<dbReference type="SUPFAM" id="SSF49299">
    <property type="entry name" value="PKD domain"/>
    <property type="match status" value="1"/>
</dbReference>
<reference evidence="3" key="1">
    <citation type="submission" date="2018-05" db="EMBL/GenBank/DDBJ databases">
        <authorList>
            <person name="Lanie J.A."/>
            <person name="Ng W.-L."/>
            <person name="Kazmierczak K.M."/>
            <person name="Andrzejewski T.M."/>
            <person name="Davidsen T.M."/>
            <person name="Wayne K.J."/>
            <person name="Tettelin H."/>
            <person name="Glass J.I."/>
            <person name="Rusch D."/>
            <person name="Podicherti R."/>
            <person name="Tsui H.-C.T."/>
            <person name="Winkler M.E."/>
        </authorList>
    </citation>
    <scope>NUCLEOTIDE SEQUENCE</scope>
</reference>
<sequence>LSFSQDYLISQGGTINTCSGTFYDSGGSAGNYAANESYSITICSENSDQMIELDFTTFSTQTTVDYLTIYNGPDNTSTGTVYSGNNTNSPGFIAADNTSGCLTIEFVSDGAASTTGWAATISCYEPCQDVTATVESTPEISSSGTIEVDVDQEISFIGSGVFSNGNDSDAVYEWDWGDGTSAVGLTSQKSYPAAGLYNVAFQITDYNDCISNIVEIQVIVGAETPGNPYVSAGDDITLVCETTTQLTAEFLEIGLTTSYGVRDIVYVPPFPFNGLANSVNTNIDDAWDSVGSLPFDFCFFGDTETQFQVGSNGLIRFDVDAGDTFNEWSFSNSDNIPTNSPPAVGEGNIFSPVHDIDPAASSGEEIAWEIIGEAPNRVLAVSYYNVPMYGCTTSGDNATHMIVLYETTNVIDIYIENKPICSSWQGGVAAIGIQNDAGTQGYSPDGRNSSDSPWTTTQEAWRFTPTGESVIEFSWLDSSGNVISTDPELDVNITTTETFTAQVIYTNCNGDIVEVTDDVTVTIDDPPFTVDLGDDQNWCLDSDDIILDVDIESSSATYQWILDGNIITGENDPSITISSPNSGEYSVIVNDQNCDVQDVVNITFGEEDSSFELTATCDGSTAQITGVTGGSFAFVDPPADGAVIDATTGEVTGGDYGNSYGISYTTSGSCWSTTELESTILEADDSSFELTATCDGSTAQITGVTGGSFAFVDPPA</sequence>
<dbReference type="AlphaFoldDB" id="A0A381SAM9"/>
<accession>A0A381SAM9</accession>